<sequence length="539" mass="59061">MSFSSYQYFWACAFLIVWSMSACAPQPPVPSQGHLNTTQLPKPRANIPPPVIQTPPLPPPQAVQALETYSVTVSNVPVEKLLLALARDANLNIDIHSGITGMVSLNALDQTLPQLLDRISRQANLRYEITNDRVLIVRPDTPELRTYKVSYVNMSREVVSETSIATQVASTGTVAVGEGNTTTTSGNNSTSTIKNVSNNDFWKTLQENIRNLLNEKSDANSQAGDSNITVNPETGILTVRATYRQHQDIQQFLDNVMNSAQRQVLIETTIAEVRLNNQYQAGVDWQRIHGDFRYAQQFLADNLVTAPAYTFAYTNPDSAIGNISATVKMLEEFGTVKVLSSPKLMVLNNQTAILKVVDNRVYFTVDVKVNDTETRTSTTYGTKINTVPVGLIMNVTPQISEAGQVTLNVHPTISRIIGFVNDPNPELASAGVTSPIPEIQVREIESILKVNDGDVAIIGGLMQDTTEQGKTGLPVLSNLPVVGDAFSYRDDTYSKTELIIFLRPVVVKQASLNGDLSDYQQFLPTLTPDNSRPTGLTGH</sequence>
<dbReference type="AlphaFoldDB" id="I3CIF8"/>
<keyword evidence="1" id="KW-0732">Signal</keyword>
<accession>I3CIF8</accession>
<dbReference type="RefSeq" id="WP_002690555.1">
    <property type="nucleotide sequence ID" value="NZ_JH600070.1"/>
</dbReference>
<dbReference type="PANTHER" id="PTHR30332:SF17">
    <property type="entry name" value="TYPE IV PILIATION SYSTEM PROTEIN DR_0774-RELATED"/>
    <property type="match status" value="1"/>
</dbReference>
<feature type="chain" id="PRO_5003668982" evidence="1">
    <location>
        <begin position="25"/>
        <end position="539"/>
    </location>
</feature>
<dbReference type="Pfam" id="PF07655">
    <property type="entry name" value="Secretin_N_2"/>
    <property type="match status" value="1"/>
</dbReference>
<evidence type="ECO:0000313" key="5">
    <source>
        <dbReference type="Proteomes" id="UP000005744"/>
    </source>
</evidence>
<dbReference type="Proteomes" id="UP000005744">
    <property type="component" value="Unassembled WGS sequence"/>
</dbReference>
<proteinExistence type="predicted"/>
<name>I3CIF8_9GAMM</name>
<keyword evidence="5" id="KW-1185">Reference proteome</keyword>
<dbReference type="GO" id="GO:0009297">
    <property type="term" value="P:pilus assembly"/>
    <property type="evidence" value="ECO:0007669"/>
    <property type="project" value="InterPro"/>
</dbReference>
<gene>
    <name evidence="4" type="ORF">BegalDRAFT_2558</name>
</gene>
<dbReference type="EMBL" id="JH600070">
    <property type="protein sequence ID" value="EIJ43401.1"/>
    <property type="molecule type" value="Genomic_DNA"/>
</dbReference>
<dbReference type="STRING" id="395493.BegalDRAFT_2558"/>
<dbReference type="OrthoDB" id="9775455at2"/>
<dbReference type="InterPro" id="IPR013358">
    <property type="entry name" value="Pilus_biogenesis_MshL"/>
</dbReference>
<dbReference type="GO" id="GO:0019867">
    <property type="term" value="C:outer membrane"/>
    <property type="evidence" value="ECO:0007669"/>
    <property type="project" value="InterPro"/>
</dbReference>
<dbReference type="PANTHER" id="PTHR30332">
    <property type="entry name" value="PROBABLE GENERAL SECRETION PATHWAY PROTEIN D"/>
    <property type="match status" value="1"/>
</dbReference>
<dbReference type="Pfam" id="PF00263">
    <property type="entry name" value="Secretin"/>
    <property type="match status" value="1"/>
</dbReference>
<dbReference type="InterPro" id="IPR001775">
    <property type="entry name" value="GspD/PilQ"/>
</dbReference>
<feature type="signal peptide" evidence="1">
    <location>
        <begin position="1"/>
        <end position="24"/>
    </location>
</feature>
<protein>
    <submittedName>
        <fullName evidence="4">MSHA-type pilus biogenesis protein MshL</fullName>
    </submittedName>
</protein>
<dbReference type="GO" id="GO:0009306">
    <property type="term" value="P:protein secretion"/>
    <property type="evidence" value="ECO:0007669"/>
    <property type="project" value="InterPro"/>
</dbReference>
<dbReference type="NCBIfam" id="TIGR02519">
    <property type="entry name" value="pilus_MshL"/>
    <property type="match status" value="1"/>
</dbReference>
<evidence type="ECO:0000313" key="4">
    <source>
        <dbReference type="EMBL" id="EIJ43401.1"/>
    </source>
</evidence>
<evidence type="ECO:0000259" key="3">
    <source>
        <dbReference type="Pfam" id="PF07655"/>
    </source>
</evidence>
<dbReference type="PRINTS" id="PR00811">
    <property type="entry name" value="BCTERIALGSPD"/>
</dbReference>
<dbReference type="GO" id="GO:0015627">
    <property type="term" value="C:type II protein secretion system complex"/>
    <property type="evidence" value="ECO:0007669"/>
    <property type="project" value="TreeGrafter"/>
</dbReference>
<dbReference type="InterPro" id="IPR050810">
    <property type="entry name" value="Bact_Secretion_Sys_Channel"/>
</dbReference>
<dbReference type="InterPro" id="IPR004846">
    <property type="entry name" value="T2SS/T3SS_dom"/>
</dbReference>
<dbReference type="Gene3D" id="3.55.50.30">
    <property type="match status" value="1"/>
</dbReference>
<evidence type="ECO:0000256" key="1">
    <source>
        <dbReference type="SAM" id="SignalP"/>
    </source>
</evidence>
<organism evidence="4 5">
    <name type="scientific">Beggiatoa alba B18LD</name>
    <dbReference type="NCBI Taxonomy" id="395493"/>
    <lineage>
        <taxon>Bacteria</taxon>
        <taxon>Pseudomonadati</taxon>
        <taxon>Pseudomonadota</taxon>
        <taxon>Gammaproteobacteria</taxon>
        <taxon>Thiotrichales</taxon>
        <taxon>Thiotrichaceae</taxon>
        <taxon>Beggiatoa</taxon>
    </lineage>
</organism>
<dbReference type="eggNOG" id="COG1450">
    <property type="taxonomic scope" value="Bacteria"/>
</dbReference>
<dbReference type="InterPro" id="IPR011514">
    <property type="entry name" value="Secretin_N_2"/>
</dbReference>
<dbReference type="HOGENOM" id="CLU_006756_3_0_6"/>
<reference evidence="4 5" key="1">
    <citation type="submission" date="2011-11" db="EMBL/GenBank/DDBJ databases">
        <title>Improved High-Quality Draft sequence of Beggiatoa alba B18lD.</title>
        <authorList>
            <consortium name="US DOE Joint Genome Institute"/>
            <person name="Lucas S."/>
            <person name="Han J."/>
            <person name="Lapidus A."/>
            <person name="Cheng J.-F."/>
            <person name="Goodwin L."/>
            <person name="Pitluck S."/>
            <person name="Peters L."/>
            <person name="Mikhailova N."/>
            <person name="Held B."/>
            <person name="Detter J.C."/>
            <person name="Han C."/>
            <person name="Tapia R."/>
            <person name="Land M."/>
            <person name="Hauser L."/>
            <person name="Kyrpides N."/>
            <person name="Ivanova N."/>
            <person name="Pagani I."/>
            <person name="Samuel K."/>
            <person name="Teske A."/>
            <person name="Mueller J."/>
            <person name="Woyke T."/>
        </authorList>
    </citation>
    <scope>NUCLEOTIDE SEQUENCE [LARGE SCALE GENOMIC DNA]</scope>
    <source>
        <strain evidence="4 5">B18LD</strain>
    </source>
</reference>
<feature type="domain" description="Type II/III secretion system secretin-like" evidence="2">
    <location>
        <begin position="330"/>
        <end position="508"/>
    </location>
</feature>
<feature type="domain" description="Secretin N-terminal" evidence="3">
    <location>
        <begin position="145"/>
        <end position="216"/>
    </location>
</feature>
<evidence type="ECO:0000259" key="2">
    <source>
        <dbReference type="Pfam" id="PF00263"/>
    </source>
</evidence>